<evidence type="ECO:0000313" key="2">
    <source>
        <dbReference type="EMBL" id="MFC5550743.1"/>
    </source>
</evidence>
<keyword evidence="3" id="KW-1185">Reference proteome</keyword>
<reference evidence="3" key="1">
    <citation type="journal article" date="2019" name="Int. J. Syst. Evol. Microbiol.">
        <title>The Global Catalogue of Microorganisms (GCM) 10K type strain sequencing project: providing services to taxonomists for standard genome sequencing and annotation.</title>
        <authorList>
            <consortium name="The Broad Institute Genomics Platform"/>
            <consortium name="The Broad Institute Genome Sequencing Center for Infectious Disease"/>
            <person name="Wu L."/>
            <person name="Ma J."/>
        </authorList>
    </citation>
    <scope>NUCLEOTIDE SEQUENCE [LARGE SCALE GENOMIC DNA]</scope>
    <source>
        <strain evidence="3">CGMCC 4.5798</strain>
    </source>
</reference>
<organism evidence="2 3">
    <name type="scientific">Massilia aerilata</name>
    <dbReference type="NCBI Taxonomy" id="453817"/>
    <lineage>
        <taxon>Bacteria</taxon>
        <taxon>Pseudomonadati</taxon>
        <taxon>Pseudomonadota</taxon>
        <taxon>Betaproteobacteria</taxon>
        <taxon>Burkholderiales</taxon>
        <taxon>Oxalobacteraceae</taxon>
        <taxon>Telluria group</taxon>
        <taxon>Massilia</taxon>
    </lineage>
</organism>
<feature type="region of interest" description="Disordered" evidence="1">
    <location>
        <begin position="45"/>
        <end position="84"/>
    </location>
</feature>
<proteinExistence type="predicted"/>
<protein>
    <recommendedName>
        <fullName evidence="4">CopG family transcriptional regulator</fullName>
    </recommendedName>
</protein>
<sequence length="84" mass="9505">MAAKTIEIKALLSADEFVDYEAERAAADVKTSPLIRSFLKRWTAEQKHKRAQQQRELPDHGQHMAISFPGRPAPNESHLQYCGS</sequence>
<gene>
    <name evidence="2" type="ORF">ACFPO9_19675</name>
</gene>
<dbReference type="RefSeq" id="WP_379773810.1">
    <property type="nucleotide sequence ID" value="NZ_JBHSMZ010000016.1"/>
</dbReference>
<comment type="caution">
    <text evidence="2">The sequence shown here is derived from an EMBL/GenBank/DDBJ whole genome shotgun (WGS) entry which is preliminary data.</text>
</comment>
<dbReference type="EMBL" id="JBHSMZ010000016">
    <property type="protein sequence ID" value="MFC5550743.1"/>
    <property type="molecule type" value="Genomic_DNA"/>
</dbReference>
<evidence type="ECO:0000313" key="3">
    <source>
        <dbReference type="Proteomes" id="UP001596086"/>
    </source>
</evidence>
<dbReference type="Proteomes" id="UP001596086">
    <property type="component" value="Unassembled WGS sequence"/>
</dbReference>
<evidence type="ECO:0008006" key="4">
    <source>
        <dbReference type="Google" id="ProtNLM"/>
    </source>
</evidence>
<accession>A0ABW0S1D4</accession>
<evidence type="ECO:0000256" key="1">
    <source>
        <dbReference type="SAM" id="MobiDB-lite"/>
    </source>
</evidence>
<name>A0ABW0S1D4_9BURK</name>